<dbReference type="EMBL" id="JAPFFF010000024">
    <property type="protein sequence ID" value="KAK8850040.1"/>
    <property type="molecule type" value="Genomic_DNA"/>
</dbReference>
<dbReference type="Pfam" id="PF08445">
    <property type="entry name" value="FR47"/>
    <property type="match status" value="1"/>
</dbReference>
<dbReference type="InterPro" id="IPR000182">
    <property type="entry name" value="GNAT_dom"/>
</dbReference>
<dbReference type="InterPro" id="IPR013653">
    <property type="entry name" value="GCN5-like_dom"/>
</dbReference>
<dbReference type="EMBL" id="JAPFFF010000409">
    <property type="protein sequence ID" value="KAK8834432.1"/>
    <property type="molecule type" value="Genomic_DNA"/>
</dbReference>
<dbReference type="InterPro" id="IPR016181">
    <property type="entry name" value="Acyl_CoA_acyltransferase"/>
</dbReference>
<protein>
    <recommendedName>
        <fullName evidence="1">N-acetyltransferase domain-containing protein</fullName>
    </recommendedName>
</protein>
<evidence type="ECO:0000259" key="1">
    <source>
        <dbReference type="PROSITE" id="PS51186"/>
    </source>
</evidence>
<keyword evidence="4" id="KW-1185">Reference proteome</keyword>
<evidence type="ECO:0000313" key="2">
    <source>
        <dbReference type="EMBL" id="KAK8834432.1"/>
    </source>
</evidence>
<gene>
    <name evidence="3" type="ORF">M9Y10_018151</name>
    <name evidence="2" type="ORF">M9Y10_030609</name>
</gene>
<accession>A0ABR2HMW0</accession>
<comment type="caution">
    <text evidence="3">The sequence shown here is derived from an EMBL/GenBank/DDBJ whole genome shotgun (WGS) entry which is preliminary data.</text>
</comment>
<dbReference type="PROSITE" id="PS51186">
    <property type="entry name" value="GNAT"/>
    <property type="match status" value="1"/>
</dbReference>
<evidence type="ECO:0000313" key="4">
    <source>
        <dbReference type="Proteomes" id="UP001470230"/>
    </source>
</evidence>
<evidence type="ECO:0000313" key="3">
    <source>
        <dbReference type="EMBL" id="KAK8850040.1"/>
    </source>
</evidence>
<organism evidence="3 4">
    <name type="scientific">Tritrichomonas musculus</name>
    <dbReference type="NCBI Taxonomy" id="1915356"/>
    <lineage>
        <taxon>Eukaryota</taxon>
        <taxon>Metamonada</taxon>
        <taxon>Parabasalia</taxon>
        <taxon>Tritrichomonadida</taxon>
        <taxon>Tritrichomonadidae</taxon>
        <taxon>Tritrichomonas</taxon>
    </lineage>
</organism>
<dbReference type="Proteomes" id="UP001470230">
    <property type="component" value="Unassembled WGS sequence"/>
</dbReference>
<feature type="domain" description="N-acetyltransferase" evidence="1">
    <location>
        <begin position="135"/>
        <end position="273"/>
    </location>
</feature>
<reference evidence="3 4" key="1">
    <citation type="submission" date="2024-04" db="EMBL/GenBank/DDBJ databases">
        <title>Tritrichomonas musculus Genome.</title>
        <authorList>
            <person name="Alves-Ferreira E."/>
            <person name="Grigg M."/>
            <person name="Lorenzi H."/>
            <person name="Galac M."/>
        </authorList>
    </citation>
    <scope>NUCLEOTIDE SEQUENCE [LARGE SCALE GENOMIC DNA]</scope>
    <source>
        <strain evidence="3 4">EAF2021</strain>
    </source>
</reference>
<name>A0ABR2HMW0_9EUKA</name>
<dbReference type="CDD" id="cd04301">
    <property type="entry name" value="NAT_SF"/>
    <property type="match status" value="1"/>
</dbReference>
<dbReference type="SUPFAM" id="SSF55729">
    <property type="entry name" value="Acyl-CoA N-acyltransferases (Nat)"/>
    <property type="match status" value="1"/>
</dbReference>
<proteinExistence type="predicted"/>
<sequence>MSLTVYDNGQDFLNDNYAILQKNPIETNFFKLNAKNMHDMSNGFVCKLTEDNRFVLALGFKKYPMLIFGDNSLLRSLALNLTQQNFTFDRILAPAETAKSFINCFEQIYGGDHEIVHSMDIMMCTKLIKNDTNTSSVEYAKQSDVQEIANIIYQFNLNVHQHSEPISTFVDDVKNRINNFVLIRLDNKIVSIAQKTREDENLCSISSVYTREDYRCRGLSRKIMTFLTNQIIESGKIAYLFVDKTNPISNHLYTSIGYSYISPQMEIRYFPRK</sequence>
<dbReference type="Gene3D" id="3.40.630.30">
    <property type="match status" value="1"/>
</dbReference>